<dbReference type="Gene3D" id="3.30.40.10">
    <property type="entry name" value="Zinc/RING finger domain, C3HC4 (zinc finger)"/>
    <property type="match status" value="1"/>
</dbReference>
<dbReference type="AlphaFoldDB" id="A0A835Y9D9"/>
<reference evidence="6" key="1">
    <citation type="journal article" date="2020" name="bioRxiv">
        <title>Comparative genomics of Chlamydomonas.</title>
        <authorList>
            <person name="Craig R.J."/>
            <person name="Hasan A.R."/>
            <person name="Ness R.W."/>
            <person name="Keightley P.D."/>
        </authorList>
    </citation>
    <scope>NUCLEOTIDE SEQUENCE</scope>
    <source>
        <strain evidence="6">CCAP 11/70</strain>
    </source>
</reference>
<keyword evidence="2 4" id="KW-0863">Zinc-finger</keyword>
<organism evidence="6 7">
    <name type="scientific">Edaphochlamys debaryana</name>
    <dbReference type="NCBI Taxonomy" id="47281"/>
    <lineage>
        <taxon>Eukaryota</taxon>
        <taxon>Viridiplantae</taxon>
        <taxon>Chlorophyta</taxon>
        <taxon>core chlorophytes</taxon>
        <taxon>Chlorophyceae</taxon>
        <taxon>CS clade</taxon>
        <taxon>Chlamydomonadales</taxon>
        <taxon>Chlamydomonadales incertae sedis</taxon>
        <taxon>Edaphochlamys</taxon>
    </lineage>
</organism>
<evidence type="ECO:0000313" key="7">
    <source>
        <dbReference type="Proteomes" id="UP000612055"/>
    </source>
</evidence>
<dbReference type="PROSITE" id="PS00518">
    <property type="entry name" value="ZF_RING_1"/>
    <property type="match status" value="1"/>
</dbReference>
<evidence type="ECO:0000313" key="6">
    <source>
        <dbReference type="EMBL" id="KAG2498468.1"/>
    </source>
</evidence>
<evidence type="ECO:0000256" key="1">
    <source>
        <dbReference type="ARBA" id="ARBA00022723"/>
    </source>
</evidence>
<proteinExistence type="predicted"/>
<evidence type="ECO:0000259" key="5">
    <source>
        <dbReference type="PROSITE" id="PS50089"/>
    </source>
</evidence>
<gene>
    <name evidence="6" type="ORF">HYH03_003721</name>
</gene>
<evidence type="ECO:0000256" key="2">
    <source>
        <dbReference type="ARBA" id="ARBA00022771"/>
    </source>
</evidence>
<dbReference type="Pfam" id="PF15227">
    <property type="entry name" value="zf-C3HC4_4"/>
    <property type="match status" value="1"/>
</dbReference>
<comment type="caution">
    <text evidence="6">The sequence shown here is derived from an EMBL/GenBank/DDBJ whole genome shotgun (WGS) entry which is preliminary data.</text>
</comment>
<accession>A0A835Y9D9</accession>
<dbReference type="InterPro" id="IPR001841">
    <property type="entry name" value="Znf_RING"/>
</dbReference>
<dbReference type="InterPro" id="IPR013083">
    <property type="entry name" value="Znf_RING/FYVE/PHD"/>
</dbReference>
<dbReference type="SMART" id="SM00184">
    <property type="entry name" value="RING"/>
    <property type="match status" value="1"/>
</dbReference>
<dbReference type="PANTHER" id="PTHR23327">
    <property type="entry name" value="RING FINGER PROTEIN 127"/>
    <property type="match status" value="1"/>
</dbReference>
<keyword evidence="7" id="KW-1185">Reference proteome</keyword>
<dbReference type="SUPFAM" id="SSF57850">
    <property type="entry name" value="RING/U-box"/>
    <property type="match status" value="1"/>
</dbReference>
<keyword evidence="1" id="KW-0479">Metal-binding</keyword>
<evidence type="ECO:0000256" key="3">
    <source>
        <dbReference type="ARBA" id="ARBA00022833"/>
    </source>
</evidence>
<sequence>MAQLGMAQLESAFDCPVCLNLLLDPVVLPCGHDVCKGCLARVRASPHGISTRCPLCRAPAPSGELGVCIRLRDTIQLLFPDKLSQRKLQEKKGAAGRMAPAPVTASADSLPVWVPPTVPCFTVGWYDPTERLAAGRRSSSRRRRAAAA</sequence>
<dbReference type="InterPro" id="IPR017907">
    <property type="entry name" value="Znf_RING_CS"/>
</dbReference>
<name>A0A835Y9D9_9CHLO</name>
<feature type="domain" description="RING-type" evidence="5">
    <location>
        <begin position="15"/>
        <end position="57"/>
    </location>
</feature>
<dbReference type="Proteomes" id="UP000612055">
    <property type="component" value="Unassembled WGS sequence"/>
</dbReference>
<keyword evidence="3" id="KW-0862">Zinc</keyword>
<dbReference type="PROSITE" id="PS50089">
    <property type="entry name" value="ZF_RING_2"/>
    <property type="match status" value="1"/>
</dbReference>
<dbReference type="EMBL" id="JAEHOE010000010">
    <property type="protein sequence ID" value="KAG2498468.1"/>
    <property type="molecule type" value="Genomic_DNA"/>
</dbReference>
<evidence type="ECO:0000256" key="4">
    <source>
        <dbReference type="PROSITE-ProRule" id="PRU00175"/>
    </source>
</evidence>
<dbReference type="GO" id="GO:0008270">
    <property type="term" value="F:zinc ion binding"/>
    <property type="evidence" value="ECO:0007669"/>
    <property type="project" value="UniProtKB-KW"/>
</dbReference>
<dbReference type="OrthoDB" id="546518at2759"/>
<protein>
    <recommendedName>
        <fullName evidence="5">RING-type domain-containing protein</fullName>
    </recommendedName>
</protein>